<feature type="non-terminal residue" evidence="1">
    <location>
        <position position="1"/>
    </location>
</feature>
<gene>
    <name evidence="1" type="ORF">METZ01_LOCUS457239</name>
</gene>
<accession>A0A383AB28</accession>
<proteinExistence type="predicted"/>
<name>A0A383AB28_9ZZZZ</name>
<organism evidence="1">
    <name type="scientific">marine metagenome</name>
    <dbReference type="NCBI Taxonomy" id="408172"/>
    <lineage>
        <taxon>unclassified sequences</taxon>
        <taxon>metagenomes</taxon>
        <taxon>ecological metagenomes</taxon>
    </lineage>
</organism>
<evidence type="ECO:0000313" key="1">
    <source>
        <dbReference type="EMBL" id="SVE04385.1"/>
    </source>
</evidence>
<dbReference type="EMBL" id="UINC01190295">
    <property type="protein sequence ID" value="SVE04385.1"/>
    <property type="molecule type" value="Genomic_DNA"/>
</dbReference>
<reference evidence="1" key="1">
    <citation type="submission" date="2018-05" db="EMBL/GenBank/DDBJ databases">
        <authorList>
            <person name="Lanie J.A."/>
            <person name="Ng W.-L."/>
            <person name="Kazmierczak K.M."/>
            <person name="Andrzejewski T.M."/>
            <person name="Davidsen T.M."/>
            <person name="Wayne K.J."/>
            <person name="Tettelin H."/>
            <person name="Glass J.I."/>
            <person name="Rusch D."/>
            <person name="Podicherti R."/>
            <person name="Tsui H.-C.T."/>
            <person name="Winkler M.E."/>
        </authorList>
    </citation>
    <scope>NUCLEOTIDE SEQUENCE</scope>
</reference>
<protein>
    <submittedName>
        <fullName evidence="1">Uncharacterized protein</fullName>
    </submittedName>
</protein>
<sequence>NELPYRRQGKYKSLYHKRNDIINTKFVHQKDTSINEQRFINEVLTGLIDVDKDGITDLNYHVVKREYLYNTEHEIIDFRCEQDIPSHVEY</sequence>
<dbReference type="AlphaFoldDB" id="A0A383AB28"/>